<evidence type="ECO:0000313" key="17">
    <source>
        <dbReference type="Proteomes" id="UP000192726"/>
    </source>
</evidence>
<comment type="similarity">
    <text evidence="1 11">Belongs to the GHMP kinase family. GalK subfamily.</text>
</comment>
<evidence type="ECO:0000256" key="1">
    <source>
        <dbReference type="ARBA" id="ARBA00006566"/>
    </source>
</evidence>
<evidence type="ECO:0000256" key="12">
    <source>
        <dbReference type="NCBIfam" id="TIGR00131"/>
    </source>
</evidence>
<dbReference type="UniPathway" id="UPA00214"/>
<dbReference type="Pfam" id="PF00288">
    <property type="entry name" value="GHMP_kinases_N"/>
    <property type="match status" value="1"/>
</dbReference>
<feature type="binding site" evidence="11">
    <location>
        <position position="175"/>
    </location>
    <ligand>
        <name>Mg(2+)</name>
        <dbReference type="ChEBI" id="CHEBI:18420"/>
    </ligand>
</feature>
<dbReference type="SUPFAM" id="SSF55060">
    <property type="entry name" value="GHMP Kinase, C-terminal domain"/>
    <property type="match status" value="1"/>
</dbReference>
<organism evidence="16 17">
    <name type="scientific">Streptomyces gilvosporeus</name>
    <dbReference type="NCBI Taxonomy" id="553510"/>
    <lineage>
        <taxon>Bacteria</taxon>
        <taxon>Bacillati</taxon>
        <taxon>Actinomycetota</taxon>
        <taxon>Actinomycetes</taxon>
        <taxon>Kitasatosporales</taxon>
        <taxon>Streptomycetaceae</taxon>
        <taxon>Streptomyces</taxon>
    </lineage>
</organism>
<dbReference type="GO" id="GO:0000287">
    <property type="term" value="F:magnesium ion binding"/>
    <property type="evidence" value="ECO:0007669"/>
    <property type="project" value="UniProtKB-UniRule"/>
</dbReference>
<evidence type="ECO:0000256" key="2">
    <source>
        <dbReference type="ARBA" id="ARBA00022490"/>
    </source>
</evidence>
<feature type="binding site" evidence="11">
    <location>
        <position position="82"/>
    </location>
    <ligand>
        <name>ATP</name>
        <dbReference type="ChEBI" id="CHEBI:30616"/>
    </ligand>
</feature>
<keyword evidence="6 11" id="KW-0418">Kinase</keyword>
<dbReference type="OrthoDB" id="250531at2"/>
<comment type="function">
    <text evidence="11">Catalyzes the transfer of the gamma-phosphate of ATP to D-galactose to form alpha-D-galactose-1-phosphate (Gal-1-P).</text>
</comment>
<dbReference type="PRINTS" id="PR00473">
    <property type="entry name" value="GALCTOKINASE"/>
</dbReference>
<dbReference type="InterPro" id="IPR006204">
    <property type="entry name" value="GHMP_kinase_N_dom"/>
</dbReference>
<evidence type="ECO:0000256" key="6">
    <source>
        <dbReference type="ARBA" id="ARBA00022777"/>
    </source>
</evidence>
<dbReference type="PANTHER" id="PTHR10457:SF7">
    <property type="entry name" value="GALACTOKINASE-RELATED"/>
    <property type="match status" value="1"/>
</dbReference>
<feature type="binding site" evidence="11">
    <location>
        <begin position="48"/>
        <end position="51"/>
    </location>
    <ligand>
        <name>substrate</name>
    </ligand>
</feature>
<reference evidence="16 17" key="1">
    <citation type="submission" date="2017-04" db="EMBL/GenBank/DDBJ databases">
        <title>Complete Genome Sequence of Streptomyces gilvosporeus F607, a Capable Producer of Natamycin.</title>
        <authorList>
            <person name="Zong G."/>
            <person name="Zhong C."/>
            <person name="Fu J."/>
            <person name="Qin R."/>
            <person name="Cao G."/>
        </authorList>
    </citation>
    <scope>NUCLEOTIDE SEQUENCE [LARGE SCALE GENOMIC DNA]</scope>
    <source>
        <strain evidence="16 17">F607</strain>
    </source>
</reference>
<dbReference type="PIRSF" id="PIRSF000530">
    <property type="entry name" value="Galactokinase"/>
    <property type="match status" value="1"/>
</dbReference>
<evidence type="ECO:0000256" key="4">
    <source>
        <dbReference type="ARBA" id="ARBA00022723"/>
    </source>
</evidence>
<dbReference type="Proteomes" id="UP000192726">
    <property type="component" value="Chromosome"/>
</dbReference>
<gene>
    <name evidence="11" type="primary">galK</name>
    <name evidence="16" type="ORF">B1H19_17305</name>
</gene>
<protein>
    <recommendedName>
        <fullName evidence="11 12">Galactokinase</fullName>
        <ecNumber evidence="11 12">2.7.1.6</ecNumber>
    </recommendedName>
    <alternativeName>
        <fullName evidence="11">Galactose kinase</fullName>
    </alternativeName>
</protein>
<name>A0A1V0U2R3_9ACTN</name>
<dbReference type="GO" id="GO:0006012">
    <property type="term" value="P:galactose metabolic process"/>
    <property type="evidence" value="ECO:0007669"/>
    <property type="project" value="UniProtKB-UniRule"/>
</dbReference>
<dbReference type="InterPro" id="IPR019741">
    <property type="entry name" value="Galactokinase_CS"/>
</dbReference>
<feature type="domain" description="GHMP kinase N-terminal" evidence="13">
    <location>
        <begin position="109"/>
        <end position="193"/>
    </location>
</feature>
<keyword evidence="10 11" id="KW-0119">Carbohydrate metabolism</keyword>
<comment type="catalytic activity">
    <reaction evidence="11">
        <text>alpha-D-galactose + ATP = alpha-D-galactose 1-phosphate + ADP + H(+)</text>
        <dbReference type="Rhea" id="RHEA:13553"/>
        <dbReference type="ChEBI" id="CHEBI:15378"/>
        <dbReference type="ChEBI" id="CHEBI:28061"/>
        <dbReference type="ChEBI" id="CHEBI:30616"/>
        <dbReference type="ChEBI" id="CHEBI:58336"/>
        <dbReference type="ChEBI" id="CHEBI:456216"/>
        <dbReference type="EC" id="2.7.1.6"/>
    </reaction>
</comment>
<keyword evidence="17" id="KW-1185">Reference proteome</keyword>
<dbReference type="InterPro" id="IPR006203">
    <property type="entry name" value="GHMP_knse_ATP-bd_CS"/>
</dbReference>
<dbReference type="InterPro" id="IPR006206">
    <property type="entry name" value="Mevalonate/galactokinase"/>
</dbReference>
<keyword evidence="8 11" id="KW-0460">Magnesium</keyword>
<evidence type="ECO:0000259" key="15">
    <source>
        <dbReference type="Pfam" id="PF10509"/>
    </source>
</evidence>
<keyword evidence="2 11" id="KW-0963">Cytoplasm</keyword>
<dbReference type="SUPFAM" id="SSF54211">
    <property type="entry name" value="Ribosomal protein S5 domain 2-like"/>
    <property type="match status" value="1"/>
</dbReference>
<dbReference type="EMBL" id="CP020569">
    <property type="protein sequence ID" value="ARF59525.1"/>
    <property type="molecule type" value="Genomic_DNA"/>
</dbReference>
<evidence type="ECO:0000256" key="7">
    <source>
        <dbReference type="ARBA" id="ARBA00022840"/>
    </source>
</evidence>
<dbReference type="Pfam" id="PF08544">
    <property type="entry name" value="GHMP_kinases_C"/>
    <property type="match status" value="1"/>
</dbReference>
<feature type="binding site" evidence="11">
    <location>
        <position position="143"/>
    </location>
    <ligand>
        <name>Mg(2+)</name>
        <dbReference type="ChEBI" id="CHEBI:18420"/>
    </ligand>
</feature>
<comment type="pathway">
    <text evidence="11">Carbohydrate metabolism; galactose metabolism.</text>
</comment>
<dbReference type="InterPro" id="IPR022963">
    <property type="entry name" value="Galactokinase_bac"/>
</dbReference>
<dbReference type="InterPro" id="IPR014721">
    <property type="entry name" value="Ribsml_uS5_D2-typ_fold_subgr"/>
</dbReference>
<dbReference type="Pfam" id="PF10509">
    <property type="entry name" value="GalKase_gal_bdg"/>
    <property type="match status" value="1"/>
</dbReference>
<dbReference type="HAMAP" id="MF_00246">
    <property type="entry name" value="Galactokinase"/>
    <property type="match status" value="1"/>
</dbReference>
<evidence type="ECO:0000259" key="14">
    <source>
        <dbReference type="Pfam" id="PF08544"/>
    </source>
</evidence>
<feature type="binding site" evidence="11">
    <location>
        <begin position="137"/>
        <end position="143"/>
    </location>
    <ligand>
        <name>ATP</name>
        <dbReference type="ChEBI" id="CHEBI:30616"/>
    </ligand>
</feature>
<dbReference type="InterPro" id="IPR020568">
    <property type="entry name" value="Ribosomal_Su5_D2-typ_SF"/>
</dbReference>
<evidence type="ECO:0000256" key="11">
    <source>
        <dbReference type="HAMAP-Rule" id="MF_00246"/>
    </source>
</evidence>
<dbReference type="KEGG" id="sgv:B1H19_17305"/>
<feature type="active site" description="Proton acceptor" evidence="11">
    <location>
        <position position="187"/>
    </location>
</feature>
<dbReference type="GO" id="GO:0004335">
    <property type="term" value="F:galactokinase activity"/>
    <property type="evidence" value="ECO:0007669"/>
    <property type="project" value="UniProtKB-UniRule"/>
</dbReference>
<comment type="subcellular location">
    <subcellularLocation>
        <location evidence="11">Cytoplasm</location>
    </subcellularLocation>
</comment>
<dbReference type="Gene3D" id="3.30.230.10">
    <property type="match status" value="1"/>
</dbReference>
<evidence type="ECO:0000256" key="5">
    <source>
        <dbReference type="ARBA" id="ARBA00022741"/>
    </source>
</evidence>
<feature type="domain" description="GHMP kinase C-terminal" evidence="14">
    <location>
        <begin position="312"/>
        <end position="389"/>
    </location>
</feature>
<evidence type="ECO:0000256" key="10">
    <source>
        <dbReference type="ARBA" id="ARBA00023277"/>
    </source>
</evidence>
<proteinExistence type="inferred from homology"/>
<dbReference type="PROSITE" id="PS00106">
    <property type="entry name" value="GALACTOKINASE"/>
    <property type="match status" value="1"/>
</dbReference>
<dbReference type="InterPro" id="IPR000705">
    <property type="entry name" value="Galactokinase"/>
</dbReference>
<dbReference type="STRING" id="553510.B1H19_17305"/>
<feature type="domain" description="Galactokinase N-terminal" evidence="15">
    <location>
        <begin position="24"/>
        <end position="71"/>
    </location>
</feature>
<accession>A0A1V0U2R3</accession>
<keyword evidence="7 11" id="KW-0067">ATP-binding</keyword>
<dbReference type="PANTHER" id="PTHR10457">
    <property type="entry name" value="MEVALONATE KINASE/GALACTOKINASE"/>
    <property type="match status" value="1"/>
</dbReference>
<evidence type="ECO:0000256" key="9">
    <source>
        <dbReference type="ARBA" id="ARBA00023144"/>
    </source>
</evidence>
<keyword evidence="9 11" id="KW-0299">Galactose metabolism</keyword>
<dbReference type="PRINTS" id="PR00959">
    <property type="entry name" value="MEVGALKINASE"/>
</dbReference>
<evidence type="ECO:0000256" key="3">
    <source>
        <dbReference type="ARBA" id="ARBA00022679"/>
    </source>
</evidence>
<feature type="site" description="Transition state stabilizer" evidence="11">
    <location>
        <position position="42"/>
    </location>
</feature>
<dbReference type="Gene3D" id="3.30.70.890">
    <property type="entry name" value="GHMP kinase, C-terminal domain"/>
    <property type="match status" value="1"/>
</dbReference>
<dbReference type="PROSITE" id="PS00627">
    <property type="entry name" value="GHMP_KINASES_ATP"/>
    <property type="match status" value="1"/>
</dbReference>
<keyword evidence="4 11" id="KW-0479">Metal-binding</keyword>
<dbReference type="GO" id="GO:0005829">
    <property type="term" value="C:cytosol"/>
    <property type="evidence" value="ECO:0007669"/>
    <property type="project" value="TreeGrafter"/>
</dbReference>
<dbReference type="FunFam" id="3.30.70.890:FF:000001">
    <property type="entry name" value="Galactokinase"/>
    <property type="match status" value="1"/>
</dbReference>
<evidence type="ECO:0000259" key="13">
    <source>
        <dbReference type="Pfam" id="PF00288"/>
    </source>
</evidence>
<feature type="binding site" evidence="11">
    <location>
        <position position="239"/>
    </location>
    <ligand>
        <name>substrate</name>
    </ligand>
</feature>
<evidence type="ECO:0000313" key="16">
    <source>
        <dbReference type="EMBL" id="ARF59525.1"/>
    </source>
</evidence>
<dbReference type="GO" id="GO:0005524">
    <property type="term" value="F:ATP binding"/>
    <property type="evidence" value="ECO:0007669"/>
    <property type="project" value="UniProtKB-UniRule"/>
</dbReference>
<evidence type="ECO:0000256" key="8">
    <source>
        <dbReference type="ARBA" id="ARBA00022842"/>
    </source>
</evidence>
<dbReference type="InterPro" id="IPR036554">
    <property type="entry name" value="GHMP_kinase_C_sf"/>
</dbReference>
<sequence>MAVRTAAGEGDRGVSTTQAAAAEGFRAVYGAAPEGLWAAPGRVNLIGEHTDYNDGFVLPLALPHTTVAAASARPDGMLRLHSGGADGGIVELRTDDLRPAPGAGWAAYPAGIVWALREAGLPVGGADVHYESTVPTGAGLSSSAALEVVTALALNDLYGLGLDRPRLARLAQRAENAFVGVPVGIMDQTAAACCTEGHALFLDARDLTRRQVPFDLAAEGLQLLVVDTCVQHELGDGAYAQRRAGCESGARALGVRALRDVPYAHLPEALARLDDEPGTGPAPAPGTGPAVRDLVRHIVTENHRVEEVIARLDAGEIRAIGPLLTAGHASLRDDFAISCAELDLAVDTALAAGALGARMTGGGFGGSALVLAERTAAEHIGTAVTKAFAAAGHIAPRIFPAVPSAGARRLA</sequence>
<dbReference type="FunFam" id="3.30.230.10:FF:000017">
    <property type="entry name" value="Galactokinase"/>
    <property type="match status" value="1"/>
</dbReference>
<keyword evidence="5 11" id="KW-0547">Nucleotide-binding</keyword>
<dbReference type="EC" id="2.7.1.6" evidence="11 12"/>
<dbReference type="InterPro" id="IPR013750">
    <property type="entry name" value="GHMP_kinase_C_dom"/>
</dbReference>
<dbReference type="AlphaFoldDB" id="A0A1V0U2R3"/>
<dbReference type="InterPro" id="IPR019539">
    <property type="entry name" value="GalKase_N"/>
</dbReference>
<keyword evidence="3 11" id="KW-0808">Transferase</keyword>
<dbReference type="NCBIfam" id="TIGR00131">
    <property type="entry name" value="gal_kin"/>
    <property type="match status" value="1"/>
</dbReference>